<evidence type="ECO:0000259" key="1">
    <source>
        <dbReference type="Pfam" id="PF00144"/>
    </source>
</evidence>
<dbReference type="InterPro" id="IPR012338">
    <property type="entry name" value="Beta-lactam/transpept-like"/>
</dbReference>
<keyword evidence="2" id="KW-0378">Hydrolase</keyword>
<evidence type="ECO:0000313" key="2">
    <source>
        <dbReference type="EMBL" id="MFC4554521.1"/>
    </source>
</evidence>
<dbReference type="InterPro" id="IPR001466">
    <property type="entry name" value="Beta-lactam-related"/>
</dbReference>
<feature type="domain" description="Beta-lactamase-related" evidence="1">
    <location>
        <begin position="12"/>
        <end position="338"/>
    </location>
</feature>
<keyword evidence="3" id="KW-1185">Reference proteome</keyword>
<organism evidence="2 3">
    <name type="scientific">Georgenia faecalis</name>
    <dbReference type="NCBI Taxonomy" id="2483799"/>
    <lineage>
        <taxon>Bacteria</taxon>
        <taxon>Bacillati</taxon>
        <taxon>Actinomycetota</taxon>
        <taxon>Actinomycetes</taxon>
        <taxon>Micrococcales</taxon>
        <taxon>Bogoriellaceae</taxon>
        <taxon>Georgenia</taxon>
    </lineage>
</organism>
<reference evidence="3" key="1">
    <citation type="journal article" date="2019" name="Int. J. Syst. Evol. Microbiol.">
        <title>The Global Catalogue of Microorganisms (GCM) 10K type strain sequencing project: providing services to taxonomists for standard genome sequencing and annotation.</title>
        <authorList>
            <consortium name="The Broad Institute Genomics Platform"/>
            <consortium name="The Broad Institute Genome Sequencing Center for Infectious Disease"/>
            <person name="Wu L."/>
            <person name="Ma J."/>
        </authorList>
    </citation>
    <scope>NUCLEOTIDE SEQUENCE [LARGE SCALE GENOMIC DNA]</scope>
    <source>
        <strain evidence="3">JCM 3369</strain>
    </source>
</reference>
<dbReference type="Pfam" id="PF00144">
    <property type="entry name" value="Beta-lactamase"/>
    <property type="match status" value="1"/>
</dbReference>
<dbReference type="GO" id="GO:0016787">
    <property type="term" value="F:hydrolase activity"/>
    <property type="evidence" value="ECO:0007669"/>
    <property type="project" value="UniProtKB-KW"/>
</dbReference>
<dbReference type="SUPFAM" id="SSF56601">
    <property type="entry name" value="beta-lactamase/transpeptidase-like"/>
    <property type="match status" value="1"/>
</dbReference>
<comment type="caution">
    <text evidence="2">The sequence shown here is derived from an EMBL/GenBank/DDBJ whole genome shotgun (WGS) entry which is preliminary data.</text>
</comment>
<evidence type="ECO:0000313" key="3">
    <source>
        <dbReference type="Proteomes" id="UP001595955"/>
    </source>
</evidence>
<dbReference type="Gene3D" id="3.40.710.10">
    <property type="entry name" value="DD-peptidase/beta-lactamase superfamily"/>
    <property type="match status" value="1"/>
</dbReference>
<dbReference type="PANTHER" id="PTHR46825:SF7">
    <property type="entry name" value="D-ALANYL-D-ALANINE CARBOXYPEPTIDASE"/>
    <property type="match status" value="1"/>
</dbReference>
<sequence length="361" mass="38497">MLIESLLADVVSAGIRGLTVSVRSPGQAGAHFSAGVADAETGIAMEPNSYIRISSVTKIFTATAVLQLVADGRVMLDEPAAGLLPRDVGSHVDGVTVRQLLNHTSGLLEPELLLFPSIREGSLESVVRHADRALEPERLARLALENRPMFAPGEQYWYSNTNYHLLGLIIERVTGRSAYDVIESRVLAPAGLRSTFFPRAKTALPSPSSVGYDSLYQLVDPPVAVTAYDTSFLYTAGALVSTPHDLNQFAATLLRGDLLPPEALDEMTTMIPIADGVEMGLGVQRTTQPSGTYLASEGTFFGTQTVLMATPDGSASWVISVNTTKYQQLGPDGWPLAHPADAAVAALGAYLNEHISRAARP</sequence>
<name>A0ABV9D714_9MICO</name>
<dbReference type="Proteomes" id="UP001595955">
    <property type="component" value="Unassembled WGS sequence"/>
</dbReference>
<dbReference type="EC" id="3.-.-.-" evidence="2"/>
<dbReference type="InterPro" id="IPR050491">
    <property type="entry name" value="AmpC-like"/>
</dbReference>
<proteinExistence type="predicted"/>
<accession>A0ABV9D714</accession>
<dbReference type="RefSeq" id="WP_387966807.1">
    <property type="nucleotide sequence ID" value="NZ_JBHSGF010000002.1"/>
</dbReference>
<dbReference type="PANTHER" id="PTHR46825">
    <property type="entry name" value="D-ALANYL-D-ALANINE-CARBOXYPEPTIDASE/ENDOPEPTIDASE AMPH"/>
    <property type="match status" value="1"/>
</dbReference>
<dbReference type="EMBL" id="JBHSGF010000002">
    <property type="protein sequence ID" value="MFC4554521.1"/>
    <property type="molecule type" value="Genomic_DNA"/>
</dbReference>
<gene>
    <name evidence="2" type="ORF">ACFO3F_04610</name>
</gene>
<protein>
    <submittedName>
        <fullName evidence="2">Serine hydrolase domain-containing protein</fullName>
        <ecNumber evidence="2">3.-.-.-</ecNumber>
    </submittedName>
</protein>